<accession>A0A1Y6EL10</accession>
<dbReference type="AlphaFoldDB" id="A0A1Y6EL10"/>
<dbReference type="Proteomes" id="UP000194420">
    <property type="component" value="Unassembled WGS sequence"/>
</dbReference>
<name>A0A1Y6EL10_9SPHN</name>
<dbReference type="Gene3D" id="2.60.40.2420">
    <property type="match status" value="1"/>
</dbReference>
<keyword evidence="3" id="KW-1185">Reference proteome</keyword>
<keyword evidence="1" id="KW-0732">Signal</keyword>
<reference evidence="3" key="1">
    <citation type="submission" date="2017-04" db="EMBL/GenBank/DDBJ databases">
        <authorList>
            <person name="Varghese N."/>
            <person name="Submissions S."/>
        </authorList>
    </citation>
    <scope>NUCLEOTIDE SEQUENCE [LARGE SCALE GENOMIC DNA]</scope>
</reference>
<feature type="signal peptide" evidence="1">
    <location>
        <begin position="1"/>
        <end position="20"/>
    </location>
</feature>
<dbReference type="EMBL" id="FXWG01000001">
    <property type="protein sequence ID" value="SMQ63066.1"/>
    <property type="molecule type" value="Genomic_DNA"/>
</dbReference>
<dbReference type="InterPro" id="IPR047726">
    <property type="entry name" value="CsgH_dom"/>
</dbReference>
<protein>
    <recommendedName>
        <fullName evidence="4">Curli assembly protein CsgC</fullName>
    </recommendedName>
</protein>
<evidence type="ECO:0008006" key="4">
    <source>
        <dbReference type="Google" id="ProtNLM"/>
    </source>
</evidence>
<sequence length="111" mass="12135">MIKAAVALVLLTFSMEQLMAQETHALGLDVSEESDMVEVLLRANSPHAQTVQYTLEVTGRSSSTHRGKTSLRANTPAVLTTIRTASDGDWCARLVVEEQGREPYELTRGSC</sequence>
<evidence type="ECO:0000313" key="3">
    <source>
        <dbReference type="Proteomes" id="UP000194420"/>
    </source>
</evidence>
<feature type="chain" id="PRO_5012079826" description="Curli assembly protein CsgC" evidence="1">
    <location>
        <begin position="21"/>
        <end position="111"/>
    </location>
</feature>
<dbReference type="InterPro" id="IPR053722">
    <property type="entry name" value="Curli_assembly_CsgC/AgfC"/>
</dbReference>
<organism evidence="2 3">
    <name type="scientific">Altererythrobacter xiamenensis</name>
    <dbReference type="NCBI Taxonomy" id="1316679"/>
    <lineage>
        <taxon>Bacteria</taxon>
        <taxon>Pseudomonadati</taxon>
        <taxon>Pseudomonadota</taxon>
        <taxon>Alphaproteobacteria</taxon>
        <taxon>Sphingomonadales</taxon>
        <taxon>Erythrobacteraceae</taxon>
        <taxon>Altererythrobacter</taxon>
    </lineage>
</organism>
<proteinExistence type="predicted"/>
<dbReference type="RefSeq" id="WP_086436679.1">
    <property type="nucleotide sequence ID" value="NZ_FXWG01000001.1"/>
</dbReference>
<dbReference type="OrthoDB" id="7410073at2"/>
<dbReference type="NCBIfam" id="NF041112">
    <property type="entry name" value="chap_CsgH_alph"/>
    <property type="match status" value="1"/>
</dbReference>
<gene>
    <name evidence="2" type="ORF">SAMN06297468_0793</name>
</gene>
<evidence type="ECO:0000256" key="1">
    <source>
        <dbReference type="SAM" id="SignalP"/>
    </source>
</evidence>
<evidence type="ECO:0000313" key="2">
    <source>
        <dbReference type="EMBL" id="SMQ63066.1"/>
    </source>
</evidence>